<dbReference type="AlphaFoldDB" id="A0AAN6XVW7"/>
<organism evidence="2 3">
    <name type="scientific">Rhypophila decipiens</name>
    <dbReference type="NCBI Taxonomy" id="261697"/>
    <lineage>
        <taxon>Eukaryota</taxon>
        <taxon>Fungi</taxon>
        <taxon>Dikarya</taxon>
        <taxon>Ascomycota</taxon>
        <taxon>Pezizomycotina</taxon>
        <taxon>Sordariomycetes</taxon>
        <taxon>Sordariomycetidae</taxon>
        <taxon>Sordariales</taxon>
        <taxon>Naviculisporaceae</taxon>
        <taxon>Rhypophila</taxon>
    </lineage>
</organism>
<evidence type="ECO:0000313" key="3">
    <source>
        <dbReference type="Proteomes" id="UP001301769"/>
    </source>
</evidence>
<proteinExistence type="predicted"/>
<keyword evidence="1" id="KW-0732">Signal</keyword>
<evidence type="ECO:0000256" key="1">
    <source>
        <dbReference type="SAM" id="SignalP"/>
    </source>
</evidence>
<name>A0AAN6XVW7_9PEZI</name>
<feature type="signal peptide" evidence="1">
    <location>
        <begin position="1"/>
        <end position="19"/>
    </location>
</feature>
<accession>A0AAN6XVW7</accession>
<dbReference type="Proteomes" id="UP001301769">
    <property type="component" value="Unassembled WGS sequence"/>
</dbReference>
<reference evidence="2" key="2">
    <citation type="submission" date="2023-05" db="EMBL/GenBank/DDBJ databases">
        <authorList>
            <consortium name="Lawrence Berkeley National Laboratory"/>
            <person name="Steindorff A."/>
            <person name="Hensen N."/>
            <person name="Bonometti L."/>
            <person name="Westerberg I."/>
            <person name="Brannstrom I.O."/>
            <person name="Guillou S."/>
            <person name="Cros-Aarteil S."/>
            <person name="Calhoun S."/>
            <person name="Haridas S."/>
            <person name="Kuo A."/>
            <person name="Mondo S."/>
            <person name="Pangilinan J."/>
            <person name="Riley R."/>
            <person name="Labutti K."/>
            <person name="Andreopoulos B."/>
            <person name="Lipzen A."/>
            <person name="Chen C."/>
            <person name="Yanf M."/>
            <person name="Daum C."/>
            <person name="Ng V."/>
            <person name="Clum A."/>
            <person name="Ohm R."/>
            <person name="Martin F."/>
            <person name="Silar P."/>
            <person name="Natvig D."/>
            <person name="Lalanne C."/>
            <person name="Gautier V."/>
            <person name="Ament-Velasquez S.L."/>
            <person name="Kruys A."/>
            <person name="Hutchinson M.I."/>
            <person name="Powell A.J."/>
            <person name="Barry K."/>
            <person name="Miller A.N."/>
            <person name="Grigoriev I.V."/>
            <person name="Debuchy R."/>
            <person name="Gladieux P."/>
            <person name="Thoren M.H."/>
            <person name="Johannesson H."/>
        </authorList>
    </citation>
    <scope>NUCLEOTIDE SEQUENCE</scope>
    <source>
        <strain evidence="2">PSN293</strain>
    </source>
</reference>
<protein>
    <submittedName>
        <fullName evidence="2">Uncharacterized protein</fullName>
    </submittedName>
</protein>
<keyword evidence="3" id="KW-1185">Reference proteome</keyword>
<reference evidence="2" key="1">
    <citation type="journal article" date="2023" name="Mol. Phylogenet. Evol.">
        <title>Genome-scale phylogeny and comparative genomics of the fungal order Sordariales.</title>
        <authorList>
            <person name="Hensen N."/>
            <person name="Bonometti L."/>
            <person name="Westerberg I."/>
            <person name="Brannstrom I.O."/>
            <person name="Guillou S."/>
            <person name="Cros-Aarteil S."/>
            <person name="Calhoun S."/>
            <person name="Haridas S."/>
            <person name="Kuo A."/>
            <person name="Mondo S."/>
            <person name="Pangilinan J."/>
            <person name="Riley R."/>
            <person name="LaButti K."/>
            <person name="Andreopoulos B."/>
            <person name="Lipzen A."/>
            <person name="Chen C."/>
            <person name="Yan M."/>
            <person name="Daum C."/>
            <person name="Ng V."/>
            <person name="Clum A."/>
            <person name="Steindorff A."/>
            <person name="Ohm R.A."/>
            <person name="Martin F."/>
            <person name="Silar P."/>
            <person name="Natvig D.O."/>
            <person name="Lalanne C."/>
            <person name="Gautier V."/>
            <person name="Ament-Velasquez S.L."/>
            <person name="Kruys A."/>
            <person name="Hutchinson M.I."/>
            <person name="Powell A.J."/>
            <person name="Barry K."/>
            <person name="Miller A.N."/>
            <person name="Grigoriev I.V."/>
            <person name="Debuchy R."/>
            <person name="Gladieux P."/>
            <person name="Hiltunen Thoren M."/>
            <person name="Johannesson H."/>
        </authorList>
    </citation>
    <scope>NUCLEOTIDE SEQUENCE</scope>
    <source>
        <strain evidence="2">PSN293</strain>
    </source>
</reference>
<dbReference type="EMBL" id="MU858269">
    <property type="protein sequence ID" value="KAK4207874.1"/>
    <property type="molecule type" value="Genomic_DNA"/>
</dbReference>
<evidence type="ECO:0000313" key="2">
    <source>
        <dbReference type="EMBL" id="KAK4207874.1"/>
    </source>
</evidence>
<comment type="caution">
    <text evidence="2">The sequence shown here is derived from an EMBL/GenBank/DDBJ whole genome shotgun (WGS) entry which is preliminary data.</text>
</comment>
<feature type="chain" id="PRO_5042968686" evidence="1">
    <location>
        <begin position="20"/>
        <end position="350"/>
    </location>
</feature>
<sequence length="350" mass="38555">MRGALIHLFLVVVTPLAQAQNHPWQFFRRSGSGAFVITLTWEKDLISGNVATSAWDEGGEVLHAYNCGNSLKLGGETYTFTSDDQGAGTIQIGDQIHEIKLEGGDGVACSRRYNAEHAITECDVPIPSEVGLGTVSLPGDKILECFAGSGELDRFKWIPVAASHNSTDGPANGFPQDQETADGAVPAGLGRRQRCTELVSKREITHPNRDPRKWRKNWQISDNLACGLRDCQISVEQSKTVTHQATIGFSEWFSGGYSVSYSDTVGQTYACSGNRGDTVCVWSWARYQEYNIRYQVRDACGTVYSTQERRFASPLKPLKNHIGYYCVVATCRSKDQFWWEDRGAGVHGGA</sequence>
<gene>
    <name evidence="2" type="ORF">QBC37DRAFT_405799</name>
</gene>